<dbReference type="InterPro" id="IPR027417">
    <property type="entry name" value="P-loop_NTPase"/>
</dbReference>
<accession>A0A842HB42</accession>
<dbReference type="PANTHER" id="PTHR12788:SF10">
    <property type="entry name" value="PROTEIN-TYROSINE SULFOTRANSFERASE"/>
    <property type="match status" value="1"/>
</dbReference>
<dbReference type="EMBL" id="JACHVB010000012">
    <property type="protein sequence ID" value="MBC2592936.1"/>
    <property type="molecule type" value="Genomic_DNA"/>
</dbReference>
<gene>
    <name evidence="2" type="ORF">H5P28_01560</name>
</gene>
<dbReference type="Pfam" id="PF13469">
    <property type="entry name" value="Sulfotransfer_3"/>
    <property type="match status" value="2"/>
</dbReference>
<reference evidence="2 3" key="1">
    <citation type="submission" date="2020-07" db="EMBL/GenBank/DDBJ databases">
        <authorList>
            <person name="Feng X."/>
        </authorList>
    </citation>
    <scope>NUCLEOTIDE SEQUENCE [LARGE SCALE GENOMIC DNA]</scope>
    <source>
        <strain evidence="2 3">JCM31066</strain>
    </source>
</reference>
<protein>
    <submittedName>
        <fullName evidence="2">Sulfotransferase</fullName>
    </submittedName>
</protein>
<name>A0A842HB42_9BACT</name>
<keyword evidence="3" id="KW-1185">Reference proteome</keyword>
<dbReference type="Proteomes" id="UP000546464">
    <property type="component" value="Unassembled WGS sequence"/>
</dbReference>
<sequence length="317" mass="36067">MHLADLPVEDSPSLLDEHGPVFILGCPRSGTTFLSSCVAAIPGVREFVGVLAPPRMMHLIGSGVSTPIREELLSCVRDIFWQAFWRRVYFRGEKLSLLVERSIGTREFLEKPDMDGKIFCYKEPFLCFAAEHFATHFPKSKFIHIIRDGRDNADSMVRTYGEALSDDVLASDQLSYNKVSEIGTWRRIDGFNFPWWLPEAEETAFRQMSKYGRYVRLWKEMTLRCRALGKTLPPERYYEVKYDEFVKEPVAQGNRIREFLGHPDSAQFQKRLNKAFTKSTGISGRNQPPEQLAEALAIAGDLLAELGYCEPDGQVGA</sequence>
<evidence type="ECO:0000256" key="1">
    <source>
        <dbReference type="ARBA" id="ARBA00022679"/>
    </source>
</evidence>
<dbReference type="AlphaFoldDB" id="A0A842HB42"/>
<dbReference type="InterPro" id="IPR026634">
    <property type="entry name" value="TPST-like"/>
</dbReference>
<comment type="caution">
    <text evidence="2">The sequence shown here is derived from an EMBL/GenBank/DDBJ whole genome shotgun (WGS) entry which is preliminary data.</text>
</comment>
<dbReference type="PANTHER" id="PTHR12788">
    <property type="entry name" value="PROTEIN-TYROSINE SULFOTRANSFERASE 2"/>
    <property type="match status" value="1"/>
</dbReference>
<dbReference type="RefSeq" id="WP_185673945.1">
    <property type="nucleotide sequence ID" value="NZ_JACHVB010000012.1"/>
</dbReference>
<proteinExistence type="predicted"/>
<dbReference type="Gene3D" id="3.40.50.300">
    <property type="entry name" value="P-loop containing nucleotide triphosphate hydrolases"/>
    <property type="match status" value="1"/>
</dbReference>
<evidence type="ECO:0000313" key="2">
    <source>
        <dbReference type="EMBL" id="MBC2592936.1"/>
    </source>
</evidence>
<organism evidence="2 3">
    <name type="scientific">Ruficoccus amylovorans</name>
    <dbReference type="NCBI Taxonomy" id="1804625"/>
    <lineage>
        <taxon>Bacteria</taxon>
        <taxon>Pseudomonadati</taxon>
        <taxon>Verrucomicrobiota</taxon>
        <taxon>Opitutia</taxon>
        <taxon>Puniceicoccales</taxon>
        <taxon>Cerasicoccaceae</taxon>
        <taxon>Ruficoccus</taxon>
    </lineage>
</organism>
<dbReference type="GO" id="GO:0008476">
    <property type="term" value="F:protein-tyrosine sulfotransferase activity"/>
    <property type="evidence" value="ECO:0007669"/>
    <property type="project" value="InterPro"/>
</dbReference>
<keyword evidence="1 2" id="KW-0808">Transferase</keyword>
<evidence type="ECO:0000313" key="3">
    <source>
        <dbReference type="Proteomes" id="UP000546464"/>
    </source>
</evidence>
<dbReference type="SUPFAM" id="SSF52540">
    <property type="entry name" value="P-loop containing nucleoside triphosphate hydrolases"/>
    <property type="match status" value="1"/>
</dbReference>